<protein>
    <submittedName>
        <fullName evidence="4">Carboxypeptidase regulatory-like domain-containing protein</fullName>
    </submittedName>
</protein>
<feature type="transmembrane region" description="Helical" evidence="2">
    <location>
        <begin position="71"/>
        <end position="89"/>
    </location>
</feature>
<dbReference type="Pfam" id="PF01060">
    <property type="entry name" value="TTR-52"/>
    <property type="match status" value="1"/>
</dbReference>
<dbReference type="Proteomes" id="UP000887565">
    <property type="component" value="Unplaced"/>
</dbReference>
<keyword evidence="2" id="KW-0472">Membrane</keyword>
<feature type="transmembrane region" description="Helical" evidence="2">
    <location>
        <begin position="36"/>
        <end position="59"/>
    </location>
</feature>
<organism evidence="3 4">
    <name type="scientific">Romanomermis culicivorax</name>
    <name type="common">Nematode worm</name>
    <dbReference type="NCBI Taxonomy" id="13658"/>
    <lineage>
        <taxon>Eukaryota</taxon>
        <taxon>Metazoa</taxon>
        <taxon>Ecdysozoa</taxon>
        <taxon>Nematoda</taxon>
        <taxon>Enoplea</taxon>
        <taxon>Dorylaimia</taxon>
        <taxon>Mermithida</taxon>
        <taxon>Mermithoidea</taxon>
        <taxon>Mermithidae</taxon>
        <taxon>Romanomermis</taxon>
    </lineage>
</organism>
<dbReference type="PANTHER" id="PTHR21700:SF30">
    <property type="entry name" value="TRANSTHYRETIN-LIKE FAMILY PROTEIN"/>
    <property type="match status" value="1"/>
</dbReference>
<evidence type="ECO:0000256" key="1">
    <source>
        <dbReference type="ARBA" id="ARBA00010112"/>
    </source>
</evidence>
<dbReference type="InterPro" id="IPR038479">
    <property type="entry name" value="Transthyretin-like_sf"/>
</dbReference>
<keyword evidence="2" id="KW-0812">Transmembrane</keyword>
<dbReference type="Gene3D" id="2.60.40.3330">
    <property type="match status" value="1"/>
</dbReference>
<keyword evidence="2" id="KW-1133">Transmembrane helix</keyword>
<proteinExistence type="inferred from homology"/>
<dbReference type="GO" id="GO:0009986">
    <property type="term" value="C:cell surface"/>
    <property type="evidence" value="ECO:0007669"/>
    <property type="project" value="InterPro"/>
</dbReference>
<dbReference type="WBParaSite" id="nRc.2.0.1.t34329-RA">
    <property type="protein sequence ID" value="nRc.2.0.1.t34329-RA"/>
    <property type="gene ID" value="nRc.2.0.1.g34329"/>
</dbReference>
<keyword evidence="3" id="KW-1185">Reference proteome</keyword>
<name>A0A915K809_ROMCU</name>
<reference evidence="4" key="1">
    <citation type="submission" date="2022-11" db="UniProtKB">
        <authorList>
            <consortium name="WormBaseParasite"/>
        </authorList>
    </citation>
    <scope>IDENTIFICATION</scope>
</reference>
<dbReference type="AlphaFoldDB" id="A0A915K809"/>
<comment type="similarity">
    <text evidence="1">Belongs to the nematode transthyretin-like family.</text>
</comment>
<evidence type="ECO:0000256" key="2">
    <source>
        <dbReference type="SAM" id="Phobius"/>
    </source>
</evidence>
<accession>A0A915K809</accession>
<dbReference type="InterPro" id="IPR001534">
    <property type="entry name" value="Transthyretin-like"/>
</dbReference>
<sequence length="206" mass="23326">MLLYRSEPIKANEGERHKNAPALDIIQLLNKMKNSIFCTLHSSVGIGEVTFIVILINGITKVEYSGRLTDLDMIAIRIFVLWIIFSTFFDTEVNAGWIKVRVLEGIAGKKQRVRVRGQLMCGKNVAKGVKVKLMEKNKILSDDTLAKTETDLNGTFSLVGSDREWGKIEPRVEIQHKCEMKPKNCLSFSRRLVINFCPVNHTNAHL</sequence>
<evidence type="ECO:0000313" key="4">
    <source>
        <dbReference type="WBParaSite" id="nRc.2.0.1.t34329-RA"/>
    </source>
</evidence>
<dbReference type="PANTHER" id="PTHR21700">
    <property type="entry name" value="TRANSTHYRETIN-LIKE FAMILY PROTEIN-RELATED"/>
    <property type="match status" value="1"/>
</dbReference>
<evidence type="ECO:0000313" key="3">
    <source>
        <dbReference type="Proteomes" id="UP000887565"/>
    </source>
</evidence>